<dbReference type="AlphaFoldDB" id="K3ZT08"/>
<comment type="similarity">
    <text evidence="1">Belongs to the UDP-glycosyltransferase family.</text>
</comment>
<dbReference type="Gene3D" id="3.40.50.2000">
    <property type="entry name" value="Glycogen Phosphorylase B"/>
    <property type="match status" value="2"/>
</dbReference>
<dbReference type="HOGENOM" id="CLU_001724_0_0_1"/>
<dbReference type="OMA" id="FGSHITQ"/>
<dbReference type="Gramene" id="KQL23127">
    <property type="protein sequence ID" value="KQL23127"/>
    <property type="gene ID" value="SETIT_029738mg"/>
</dbReference>
<reference evidence="3" key="2">
    <citation type="submission" date="2018-08" db="UniProtKB">
        <authorList>
            <consortium name="EnsemblPlants"/>
        </authorList>
    </citation>
    <scope>IDENTIFICATION</scope>
    <source>
        <strain evidence="3">Yugu1</strain>
    </source>
</reference>
<dbReference type="eggNOG" id="KOG1192">
    <property type="taxonomic scope" value="Eukaryota"/>
</dbReference>
<dbReference type="EMBL" id="AGNK02000789">
    <property type="status" value="NOT_ANNOTATED_CDS"/>
    <property type="molecule type" value="Genomic_DNA"/>
</dbReference>
<protein>
    <recommendedName>
        <fullName evidence="5">Glycosyltransferase</fullName>
    </recommendedName>
</protein>
<evidence type="ECO:0000313" key="3">
    <source>
        <dbReference type="EnsemblPlants" id="KQL23127"/>
    </source>
</evidence>
<sequence length="469" mass="50805">MAGDGRSPTTGRRVVMFPFPFASHTTPMLQLAGLLRARGLGVTMLHADFNAPDPARHPELAFVSIRESIPDEVATSADLVQQMIGLNDACEAPFHAALAAELARGGGGQSGQREVACVVVDGQWYKMPGAAGRVGVPALALRTDGAAAFLTLLSTPRLRADGYFPINGMCTRDRLDEVVLGLEPLRVRDLIRVDGSDDETMLHFIACVTDAMRASSSGVVLNTFDAIEAPELAKIRQELSRPAFAVGPLHLLAPAAQQEEQHAPDRGCLAWLDERSPRSVLYVSLGSVATIDLTAFEEMAWGLAGSGVPFLWVIRPGSVRGAGDDDAPPPFPEELIETVRRRGKIVAWSPQREVLAHPAVGGFWTHCGWNSTLEAVCEGVPMLVHPCFGDQTVSARYVTHRWGTGLDVGRVFERTAMARTIRRLMARELGPQAPRERARLLMRQARHCVEEGGPASSALDDLVEYMWGL</sequence>
<dbReference type="Proteomes" id="UP000004995">
    <property type="component" value="Unassembled WGS sequence"/>
</dbReference>
<dbReference type="InterPro" id="IPR002213">
    <property type="entry name" value="UDP_glucos_trans"/>
</dbReference>
<dbReference type="SUPFAM" id="SSF53756">
    <property type="entry name" value="UDP-Glycosyltransferase/glycogen phosphorylase"/>
    <property type="match status" value="1"/>
</dbReference>
<evidence type="ECO:0008006" key="5">
    <source>
        <dbReference type="Google" id="ProtNLM"/>
    </source>
</evidence>
<dbReference type="InParanoid" id="K3ZT08"/>
<keyword evidence="2" id="KW-0808">Transferase</keyword>
<dbReference type="Pfam" id="PF00201">
    <property type="entry name" value="UDPGT"/>
    <property type="match status" value="1"/>
</dbReference>
<dbReference type="PANTHER" id="PTHR11926:SF1358">
    <property type="entry name" value="UDP-GLUCOSYLTRANSFERASE"/>
    <property type="match status" value="1"/>
</dbReference>
<keyword evidence="4" id="KW-1185">Reference proteome</keyword>
<evidence type="ECO:0000256" key="1">
    <source>
        <dbReference type="ARBA" id="ARBA00009995"/>
    </source>
</evidence>
<proteinExistence type="inferred from homology"/>
<dbReference type="CDD" id="cd03784">
    <property type="entry name" value="GT1_Gtf-like"/>
    <property type="match status" value="1"/>
</dbReference>
<gene>
    <name evidence="3" type="primary">LOC101786532</name>
</gene>
<evidence type="ECO:0000256" key="2">
    <source>
        <dbReference type="ARBA" id="ARBA00022679"/>
    </source>
</evidence>
<dbReference type="EnsemblPlants" id="KQL23127">
    <property type="protein sequence ID" value="KQL23127"/>
    <property type="gene ID" value="SETIT_029738mg"/>
</dbReference>
<accession>K3ZT08</accession>
<dbReference type="GO" id="GO:0005737">
    <property type="term" value="C:cytoplasm"/>
    <property type="evidence" value="ECO:0000318"/>
    <property type="project" value="GO_Central"/>
</dbReference>
<dbReference type="GO" id="GO:0080044">
    <property type="term" value="F:quercetin 7-O-glucosyltransferase activity"/>
    <property type="evidence" value="ECO:0000318"/>
    <property type="project" value="GO_Central"/>
</dbReference>
<organism evidence="3 4">
    <name type="scientific">Setaria italica</name>
    <name type="common">Foxtail millet</name>
    <name type="synonym">Panicum italicum</name>
    <dbReference type="NCBI Taxonomy" id="4555"/>
    <lineage>
        <taxon>Eukaryota</taxon>
        <taxon>Viridiplantae</taxon>
        <taxon>Streptophyta</taxon>
        <taxon>Embryophyta</taxon>
        <taxon>Tracheophyta</taxon>
        <taxon>Spermatophyta</taxon>
        <taxon>Magnoliopsida</taxon>
        <taxon>Liliopsida</taxon>
        <taxon>Poales</taxon>
        <taxon>Poaceae</taxon>
        <taxon>PACMAD clade</taxon>
        <taxon>Panicoideae</taxon>
        <taxon>Panicodae</taxon>
        <taxon>Paniceae</taxon>
        <taxon>Cenchrinae</taxon>
        <taxon>Setaria</taxon>
    </lineage>
</organism>
<evidence type="ECO:0000313" key="4">
    <source>
        <dbReference type="Proteomes" id="UP000004995"/>
    </source>
</evidence>
<reference evidence="4" key="1">
    <citation type="journal article" date="2012" name="Nat. Biotechnol.">
        <title>Reference genome sequence of the model plant Setaria.</title>
        <authorList>
            <person name="Bennetzen J.L."/>
            <person name="Schmutz J."/>
            <person name="Wang H."/>
            <person name="Percifield R."/>
            <person name="Hawkins J."/>
            <person name="Pontaroli A.C."/>
            <person name="Estep M."/>
            <person name="Feng L."/>
            <person name="Vaughn J.N."/>
            <person name="Grimwood J."/>
            <person name="Jenkins J."/>
            <person name="Barry K."/>
            <person name="Lindquist E."/>
            <person name="Hellsten U."/>
            <person name="Deshpande S."/>
            <person name="Wang X."/>
            <person name="Wu X."/>
            <person name="Mitros T."/>
            <person name="Triplett J."/>
            <person name="Yang X."/>
            <person name="Ye C.Y."/>
            <person name="Mauro-Herrera M."/>
            <person name="Wang L."/>
            <person name="Li P."/>
            <person name="Sharma M."/>
            <person name="Sharma R."/>
            <person name="Ronald P.C."/>
            <person name="Panaud O."/>
            <person name="Kellogg E.A."/>
            <person name="Brutnell T.P."/>
            <person name="Doust A.N."/>
            <person name="Tuskan G.A."/>
            <person name="Rokhsar D."/>
            <person name="Devos K.M."/>
        </authorList>
    </citation>
    <scope>NUCLEOTIDE SEQUENCE [LARGE SCALE GENOMIC DNA]</scope>
    <source>
        <strain evidence="4">cv. Yugu1</strain>
    </source>
</reference>
<dbReference type="PANTHER" id="PTHR11926">
    <property type="entry name" value="GLUCOSYL/GLUCURONOSYL TRANSFERASES"/>
    <property type="match status" value="1"/>
</dbReference>
<dbReference type="FunFam" id="3.40.50.2000:FF:000040">
    <property type="entry name" value="UDP-glycosyltransferase 76C1"/>
    <property type="match status" value="1"/>
</dbReference>
<dbReference type="GO" id="GO:0080043">
    <property type="term" value="F:quercetin 3-O-glucosyltransferase activity"/>
    <property type="evidence" value="ECO:0000318"/>
    <property type="project" value="GO_Central"/>
</dbReference>
<name>K3ZT08_SETIT</name>